<feature type="domain" description="Glycosyltransferase 2-like" evidence="7">
    <location>
        <begin position="4"/>
        <end position="127"/>
    </location>
</feature>
<dbReference type="RefSeq" id="WP_092674703.1">
    <property type="nucleotide sequence ID" value="NZ_BMDN01000002.1"/>
</dbReference>
<dbReference type="InterPro" id="IPR001173">
    <property type="entry name" value="Glyco_trans_2-like"/>
</dbReference>
<evidence type="ECO:0000256" key="1">
    <source>
        <dbReference type="ARBA" id="ARBA00004141"/>
    </source>
</evidence>
<organism evidence="10 11">
    <name type="scientific">Agromyces flavus</name>
    <dbReference type="NCBI Taxonomy" id="589382"/>
    <lineage>
        <taxon>Bacteria</taxon>
        <taxon>Bacillati</taxon>
        <taxon>Actinomycetota</taxon>
        <taxon>Actinomycetes</taxon>
        <taxon>Micrococcales</taxon>
        <taxon>Microbacteriaceae</taxon>
        <taxon>Agromyces</taxon>
    </lineage>
</organism>
<evidence type="ECO:0000256" key="3">
    <source>
        <dbReference type="ARBA" id="ARBA00022692"/>
    </source>
</evidence>
<keyword evidence="5 6" id="KW-0472">Membrane</keyword>
<dbReference type="Pfam" id="PF04138">
    <property type="entry name" value="GtrA_DPMS_TM"/>
    <property type="match status" value="1"/>
</dbReference>
<feature type="transmembrane region" description="Helical" evidence="6">
    <location>
        <begin position="326"/>
        <end position="346"/>
    </location>
</feature>
<keyword evidence="3 6" id="KW-0812">Transmembrane</keyword>
<dbReference type="Gene3D" id="3.90.550.10">
    <property type="entry name" value="Spore Coat Polysaccharide Biosynthesis Protein SpsA, Chain A"/>
    <property type="match status" value="1"/>
</dbReference>
<reference evidence="11" key="1">
    <citation type="submission" date="2016-10" db="EMBL/GenBank/DDBJ databases">
        <authorList>
            <person name="Varghese N."/>
            <person name="Submissions S."/>
        </authorList>
    </citation>
    <scope>NUCLEOTIDE SEQUENCE [LARGE SCALE GENOMIC DNA]</scope>
    <source>
        <strain evidence="11">CPCC 202695</strain>
    </source>
</reference>
<feature type="transmembrane region" description="Helical" evidence="6">
    <location>
        <begin position="299"/>
        <end position="320"/>
    </location>
</feature>
<feature type="transmembrane region" description="Helical" evidence="6">
    <location>
        <begin position="261"/>
        <end position="279"/>
    </location>
</feature>
<evidence type="ECO:0000313" key="11">
    <source>
        <dbReference type="Proteomes" id="UP000199482"/>
    </source>
</evidence>
<gene>
    <name evidence="9" type="ORF">BCL57_001309</name>
    <name evidence="10" type="ORF">SAMN04489721_3234</name>
</gene>
<evidence type="ECO:0000313" key="9">
    <source>
        <dbReference type="EMBL" id="MCP2367155.1"/>
    </source>
</evidence>
<reference evidence="10" key="2">
    <citation type="submission" date="2016-10" db="EMBL/GenBank/DDBJ databases">
        <authorList>
            <person name="de Groot N.N."/>
        </authorList>
    </citation>
    <scope>NUCLEOTIDE SEQUENCE [LARGE SCALE GENOMIC DNA]</scope>
    <source>
        <strain evidence="10">CPCC 202695</strain>
    </source>
</reference>
<dbReference type="EMBL" id="SODL02000002">
    <property type="protein sequence ID" value="MCP2367155.1"/>
    <property type="molecule type" value="Genomic_DNA"/>
</dbReference>
<dbReference type="AlphaFoldDB" id="A0A1H1ZLT0"/>
<protein>
    <submittedName>
        <fullName evidence="10">Dolichol-phosphate mannosyltransferase</fullName>
        <ecNumber evidence="9">2.4.1.83</ecNumber>
    </submittedName>
</protein>
<evidence type="ECO:0000259" key="8">
    <source>
        <dbReference type="Pfam" id="PF04138"/>
    </source>
</evidence>
<dbReference type="GO" id="GO:0016020">
    <property type="term" value="C:membrane"/>
    <property type="evidence" value="ECO:0007669"/>
    <property type="project" value="UniProtKB-SubCell"/>
</dbReference>
<evidence type="ECO:0000313" key="10">
    <source>
        <dbReference type="EMBL" id="SDT34630.1"/>
    </source>
</evidence>
<dbReference type="GO" id="GO:0004582">
    <property type="term" value="F:dolichyl-phosphate beta-D-mannosyltransferase activity"/>
    <property type="evidence" value="ECO:0007669"/>
    <property type="project" value="UniProtKB-EC"/>
</dbReference>
<evidence type="ECO:0000313" key="12">
    <source>
        <dbReference type="Proteomes" id="UP000893823"/>
    </source>
</evidence>
<evidence type="ECO:0000256" key="5">
    <source>
        <dbReference type="ARBA" id="ARBA00023136"/>
    </source>
</evidence>
<dbReference type="Proteomes" id="UP000893823">
    <property type="component" value="Unassembled WGS sequence"/>
</dbReference>
<proteinExistence type="inferred from homology"/>
<reference evidence="9" key="3">
    <citation type="submission" date="2022-06" db="EMBL/GenBank/DDBJ databases">
        <title>Genomic Encyclopedia of Type Strains, Phase III (KMG-III): the genomes of soil and plant-associated and newly described type strains.</title>
        <authorList>
            <person name="Whitman W."/>
        </authorList>
    </citation>
    <scope>NUCLEOTIDE SEQUENCE</scope>
    <source>
        <strain evidence="9">CPCC 202695</strain>
    </source>
</reference>
<dbReference type="InterPro" id="IPR007267">
    <property type="entry name" value="GtrA_DPMS_TM"/>
</dbReference>
<dbReference type="STRING" id="589382.SAMN04489721_3234"/>
<accession>A0A1H1ZLT0</accession>
<comment type="subcellular location">
    <subcellularLocation>
        <location evidence="1">Membrane</location>
        <topology evidence="1">Multi-pass membrane protein</topology>
    </subcellularLocation>
</comment>
<comment type="similarity">
    <text evidence="2">Belongs to the glycosyltransferase 2 family.</text>
</comment>
<dbReference type="EMBL" id="LT629755">
    <property type="protein sequence ID" value="SDT34630.1"/>
    <property type="molecule type" value="Genomic_DNA"/>
</dbReference>
<dbReference type="EC" id="2.4.1.83" evidence="9"/>
<evidence type="ECO:0000256" key="4">
    <source>
        <dbReference type="ARBA" id="ARBA00022989"/>
    </source>
</evidence>
<dbReference type="InterPro" id="IPR050256">
    <property type="entry name" value="Glycosyltransferase_2"/>
</dbReference>
<dbReference type="PANTHER" id="PTHR48090:SF7">
    <property type="entry name" value="RFBJ PROTEIN"/>
    <property type="match status" value="1"/>
</dbReference>
<keyword evidence="10" id="KW-0328">Glycosyltransferase</keyword>
<keyword evidence="12" id="KW-1185">Reference proteome</keyword>
<dbReference type="InterPro" id="IPR029044">
    <property type="entry name" value="Nucleotide-diphossugar_trans"/>
</dbReference>
<dbReference type="Pfam" id="PF00535">
    <property type="entry name" value="Glycos_transf_2"/>
    <property type="match status" value="1"/>
</dbReference>
<feature type="transmembrane region" description="Helical" evidence="6">
    <location>
        <begin position="230"/>
        <end position="255"/>
    </location>
</feature>
<dbReference type="PANTHER" id="PTHR48090">
    <property type="entry name" value="UNDECAPRENYL-PHOSPHATE 4-DEOXY-4-FORMAMIDO-L-ARABINOSE TRANSFERASE-RELATED"/>
    <property type="match status" value="1"/>
</dbReference>
<dbReference type="GO" id="GO:0000271">
    <property type="term" value="P:polysaccharide biosynthetic process"/>
    <property type="evidence" value="ECO:0007669"/>
    <property type="project" value="InterPro"/>
</dbReference>
<keyword evidence="4 6" id="KW-1133">Transmembrane helix</keyword>
<dbReference type="Proteomes" id="UP000199482">
    <property type="component" value="Chromosome I"/>
</dbReference>
<evidence type="ECO:0000259" key="7">
    <source>
        <dbReference type="Pfam" id="PF00535"/>
    </source>
</evidence>
<evidence type="ECO:0000256" key="6">
    <source>
        <dbReference type="SAM" id="Phobius"/>
    </source>
</evidence>
<evidence type="ECO:0000256" key="2">
    <source>
        <dbReference type="ARBA" id="ARBA00006739"/>
    </source>
</evidence>
<sequence length="375" mass="40113">MQLTIIVPTFNEGPNVAELVRRVEAAVTGIDAEIVFVDDSTDDTPAVIGRVAAETALPVRCIHRADPVGGLGGAVVAGAAASTATLCLVMDGDLQHPPEVIPDLVARALAGDVDLVVASRYAGGGRAAGLSGWLRHAVSRTATLVTKAMFPVRLRDTSDPMTGFFVFARERVDLSVLRPTGFKILLEMLVSQPLRIAEVPFEFAPRHAGSSKATLRQGLRFARQLAHLRFGLMSGFAVIGAIGIVVNALIVWALTSMGMDWLPAAIIATEVTIVGNFALQELSVFRELRHDARPLPTRFGLAFAFNNAEAVVRIPVVYLMVDSGRFTAVLATVITLAVAFVARFTFQSLVVYRPRAVAARRAAADARRVDARAPK</sequence>
<dbReference type="OrthoDB" id="9810303at2"/>
<feature type="domain" description="GtrA/DPMS transmembrane" evidence="8">
    <location>
        <begin position="236"/>
        <end position="351"/>
    </location>
</feature>
<name>A0A1H1ZLT0_9MICO</name>
<dbReference type="SUPFAM" id="SSF53448">
    <property type="entry name" value="Nucleotide-diphospho-sugar transferases"/>
    <property type="match status" value="1"/>
</dbReference>
<keyword evidence="10" id="KW-0808">Transferase</keyword>